<dbReference type="InterPro" id="IPR003130">
    <property type="entry name" value="GED"/>
</dbReference>
<dbReference type="SUPFAM" id="SSF52540">
    <property type="entry name" value="P-loop containing nucleoside triphosphate hydrolases"/>
    <property type="match status" value="1"/>
</dbReference>
<dbReference type="GO" id="GO:0005874">
    <property type="term" value="C:microtubule"/>
    <property type="evidence" value="ECO:0007669"/>
    <property type="project" value="TreeGrafter"/>
</dbReference>
<dbReference type="InterPro" id="IPR000375">
    <property type="entry name" value="Dynamin_stalk"/>
</dbReference>
<dbReference type="GO" id="GO:0016020">
    <property type="term" value="C:membrane"/>
    <property type="evidence" value="ECO:0007669"/>
    <property type="project" value="TreeGrafter"/>
</dbReference>
<gene>
    <name evidence="6" type="ORF">K435DRAFT_760491</name>
</gene>
<dbReference type="GO" id="GO:0003924">
    <property type="term" value="F:GTPase activity"/>
    <property type="evidence" value="ECO:0007669"/>
    <property type="project" value="InterPro"/>
</dbReference>
<dbReference type="GO" id="GO:0008017">
    <property type="term" value="F:microtubule binding"/>
    <property type="evidence" value="ECO:0007669"/>
    <property type="project" value="TreeGrafter"/>
</dbReference>
<dbReference type="InterPro" id="IPR030381">
    <property type="entry name" value="G_DYNAMIN_dom"/>
</dbReference>
<dbReference type="InterPro" id="IPR020850">
    <property type="entry name" value="GED_dom"/>
</dbReference>
<keyword evidence="1" id="KW-0547">Nucleotide-binding</keyword>
<dbReference type="Pfam" id="PF00350">
    <property type="entry name" value="Dynamin_N"/>
    <property type="match status" value="1"/>
</dbReference>
<accession>A0A4S8LMB2</accession>
<dbReference type="Pfam" id="PF01031">
    <property type="entry name" value="Dynamin_M"/>
    <property type="match status" value="1"/>
</dbReference>
<dbReference type="Proteomes" id="UP000297245">
    <property type="component" value="Unassembled WGS sequence"/>
</dbReference>
<sequence>MSRFNFRRKNSRRKEDSSIDNSSSASIVDDENTAVGDRDIGTIKDSDYARKCRELMQLNKKLRDLGAEEMFPLPCVTVIGGQSAGKSSLVEAVSGINVPRDSGTCTRCPMECEMSSSGTSWSCTVSLRIKYDENGAPIESKKHIFSPLITNPSEVELWIRRAQAAILYHPHRPADEFKTKGEDELREMVRQDAKRPQSKMLKFSKNMVVVELQDPELTDLFFYDLPGLIQNEEEDIINLVRNLVVDHIGGDQSENNIILITIPMSDDIENQQAVKLARECDPEGARTIGVLTKPDSLGEGAIGQRKKWKDVLEDREHKLLHGYYCVRLPDDAQRAQLSRTDFQQIAQEYFDTRTPWSQMSVRNRFGVPNLVSDVSKLLVELIETNLPRLKAEVDRLLTQNQEELHRLPSPPTSEPIAEVSQMVNTFCAAVKELVLGDGLKKTLVQKDRKEYAKLKQRIWATSYDFRPFVNHKDYEDPKLDNEESLDSKVTPSPERALISCKARPLLDLLDVRQVIVDSTGFELPGHVPFEATKKLVRGATDEWRGPTVECFNAVHTNLWEALEMTISTTFKQYSRLEKAISSIVRRELDSRKDDAFTKLEQKVKHETNPLYTQNYHYFSSEKTKWDKRYRTARNYAATRYWIYRPREAPAHSFPGHVAVAPHSSSTQTAINISDSPRVQEVVWDEYEDELNLMANVQAYFKVAYKRFIDDTPLLIEHELNQALAHKLPFVIFEDLLSGDKSQRIKDLLAEDPSIAKHRRMLQDKIEKLNDIKERLADF</sequence>
<dbReference type="InterPro" id="IPR045063">
    <property type="entry name" value="Dynamin_N"/>
</dbReference>
<dbReference type="GO" id="GO:0005525">
    <property type="term" value="F:GTP binding"/>
    <property type="evidence" value="ECO:0007669"/>
    <property type="project" value="InterPro"/>
</dbReference>
<evidence type="ECO:0000259" key="5">
    <source>
        <dbReference type="PROSITE" id="PS51718"/>
    </source>
</evidence>
<dbReference type="InterPro" id="IPR027417">
    <property type="entry name" value="P-loop_NTPase"/>
</dbReference>
<dbReference type="PROSITE" id="PS51388">
    <property type="entry name" value="GED"/>
    <property type="match status" value="1"/>
</dbReference>
<feature type="region of interest" description="Disordered" evidence="3">
    <location>
        <begin position="1"/>
        <end position="26"/>
    </location>
</feature>
<keyword evidence="2" id="KW-0342">GTP-binding</keyword>
<evidence type="ECO:0000313" key="7">
    <source>
        <dbReference type="Proteomes" id="UP000297245"/>
    </source>
</evidence>
<dbReference type="GO" id="GO:0005737">
    <property type="term" value="C:cytoplasm"/>
    <property type="evidence" value="ECO:0007669"/>
    <property type="project" value="TreeGrafter"/>
</dbReference>
<dbReference type="PROSITE" id="PS51718">
    <property type="entry name" value="G_DYNAMIN_2"/>
    <property type="match status" value="1"/>
</dbReference>
<organism evidence="6 7">
    <name type="scientific">Dendrothele bispora (strain CBS 962.96)</name>
    <dbReference type="NCBI Taxonomy" id="1314807"/>
    <lineage>
        <taxon>Eukaryota</taxon>
        <taxon>Fungi</taxon>
        <taxon>Dikarya</taxon>
        <taxon>Basidiomycota</taxon>
        <taxon>Agaricomycotina</taxon>
        <taxon>Agaricomycetes</taxon>
        <taxon>Agaricomycetidae</taxon>
        <taxon>Agaricales</taxon>
        <taxon>Agaricales incertae sedis</taxon>
        <taxon>Dendrothele</taxon>
    </lineage>
</organism>
<dbReference type="OrthoDB" id="5061070at2759"/>
<evidence type="ECO:0000313" key="6">
    <source>
        <dbReference type="EMBL" id="THU90221.1"/>
    </source>
</evidence>
<evidence type="ECO:0000256" key="3">
    <source>
        <dbReference type="SAM" id="MobiDB-lite"/>
    </source>
</evidence>
<proteinExistence type="predicted"/>
<dbReference type="Gene3D" id="1.20.120.1240">
    <property type="entry name" value="Dynamin, middle domain"/>
    <property type="match status" value="1"/>
</dbReference>
<dbReference type="AlphaFoldDB" id="A0A4S8LMB2"/>
<dbReference type="InterPro" id="IPR001401">
    <property type="entry name" value="Dynamin_GTPase"/>
</dbReference>
<dbReference type="Pfam" id="PF02212">
    <property type="entry name" value="GED"/>
    <property type="match status" value="1"/>
</dbReference>
<evidence type="ECO:0000256" key="2">
    <source>
        <dbReference type="ARBA" id="ARBA00023134"/>
    </source>
</evidence>
<dbReference type="Gene3D" id="3.40.50.300">
    <property type="entry name" value="P-loop containing nucleotide triphosphate hydrolases"/>
    <property type="match status" value="1"/>
</dbReference>
<name>A0A4S8LMB2_DENBC</name>
<reference evidence="6 7" key="1">
    <citation type="journal article" date="2019" name="Nat. Ecol. Evol.">
        <title>Megaphylogeny resolves global patterns of mushroom evolution.</title>
        <authorList>
            <person name="Varga T."/>
            <person name="Krizsan K."/>
            <person name="Foldi C."/>
            <person name="Dima B."/>
            <person name="Sanchez-Garcia M."/>
            <person name="Sanchez-Ramirez S."/>
            <person name="Szollosi G.J."/>
            <person name="Szarkandi J.G."/>
            <person name="Papp V."/>
            <person name="Albert L."/>
            <person name="Andreopoulos W."/>
            <person name="Angelini C."/>
            <person name="Antonin V."/>
            <person name="Barry K.W."/>
            <person name="Bougher N.L."/>
            <person name="Buchanan P."/>
            <person name="Buyck B."/>
            <person name="Bense V."/>
            <person name="Catcheside P."/>
            <person name="Chovatia M."/>
            <person name="Cooper J."/>
            <person name="Damon W."/>
            <person name="Desjardin D."/>
            <person name="Finy P."/>
            <person name="Geml J."/>
            <person name="Haridas S."/>
            <person name="Hughes K."/>
            <person name="Justo A."/>
            <person name="Karasinski D."/>
            <person name="Kautmanova I."/>
            <person name="Kiss B."/>
            <person name="Kocsube S."/>
            <person name="Kotiranta H."/>
            <person name="LaButti K.M."/>
            <person name="Lechner B.E."/>
            <person name="Liimatainen K."/>
            <person name="Lipzen A."/>
            <person name="Lukacs Z."/>
            <person name="Mihaltcheva S."/>
            <person name="Morgado L.N."/>
            <person name="Niskanen T."/>
            <person name="Noordeloos M.E."/>
            <person name="Ohm R.A."/>
            <person name="Ortiz-Santana B."/>
            <person name="Ovrebo C."/>
            <person name="Racz N."/>
            <person name="Riley R."/>
            <person name="Savchenko A."/>
            <person name="Shiryaev A."/>
            <person name="Soop K."/>
            <person name="Spirin V."/>
            <person name="Szebenyi C."/>
            <person name="Tomsovsky M."/>
            <person name="Tulloss R.E."/>
            <person name="Uehling J."/>
            <person name="Grigoriev I.V."/>
            <person name="Vagvolgyi C."/>
            <person name="Papp T."/>
            <person name="Martin F.M."/>
            <person name="Miettinen O."/>
            <person name="Hibbett D.S."/>
            <person name="Nagy L.G."/>
        </authorList>
    </citation>
    <scope>NUCLEOTIDE SEQUENCE [LARGE SCALE GENOMIC DNA]</scope>
    <source>
        <strain evidence="6 7">CBS 962.96</strain>
    </source>
</reference>
<keyword evidence="7" id="KW-1185">Reference proteome</keyword>
<feature type="domain" description="GED" evidence="4">
    <location>
        <begin position="689"/>
        <end position="778"/>
    </location>
</feature>
<evidence type="ECO:0000256" key="1">
    <source>
        <dbReference type="ARBA" id="ARBA00022741"/>
    </source>
</evidence>
<dbReference type="SMART" id="SM00053">
    <property type="entry name" value="DYNc"/>
    <property type="match status" value="1"/>
</dbReference>
<dbReference type="CDD" id="cd08771">
    <property type="entry name" value="DLP_1"/>
    <property type="match status" value="1"/>
</dbReference>
<dbReference type="PRINTS" id="PR00195">
    <property type="entry name" value="DYNAMIN"/>
</dbReference>
<feature type="domain" description="Dynamin-type G" evidence="5">
    <location>
        <begin position="70"/>
        <end position="387"/>
    </location>
</feature>
<feature type="compositionally biased region" description="Basic residues" evidence="3">
    <location>
        <begin position="1"/>
        <end position="12"/>
    </location>
</feature>
<evidence type="ECO:0008006" key="8">
    <source>
        <dbReference type="Google" id="ProtNLM"/>
    </source>
</evidence>
<dbReference type="EMBL" id="ML179342">
    <property type="protein sequence ID" value="THU90221.1"/>
    <property type="molecule type" value="Genomic_DNA"/>
</dbReference>
<protein>
    <recommendedName>
        <fullName evidence="8">P-loop containing nucleoside triphosphate hydrolase protein</fullName>
    </recommendedName>
</protein>
<evidence type="ECO:0000259" key="4">
    <source>
        <dbReference type="PROSITE" id="PS51388"/>
    </source>
</evidence>
<dbReference type="InterPro" id="IPR022812">
    <property type="entry name" value="Dynamin"/>
</dbReference>
<dbReference type="PANTHER" id="PTHR11566">
    <property type="entry name" value="DYNAMIN"/>
    <property type="match status" value="1"/>
</dbReference>